<keyword evidence="11" id="KW-1185">Reference proteome</keyword>
<feature type="domain" description="RecJ OB" evidence="8">
    <location>
        <begin position="440"/>
        <end position="533"/>
    </location>
</feature>
<comment type="similarity">
    <text evidence="1">Belongs to the RecJ family.</text>
</comment>
<dbReference type="InterPro" id="IPR048918">
    <property type="entry name" value="RecJ_C_deino"/>
</dbReference>
<evidence type="ECO:0000313" key="11">
    <source>
        <dbReference type="Proteomes" id="UP000632154"/>
    </source>
</evidence>
<dbReference type="InterPro" id="IPR051673">
    <property type="entry name" value="SSDNA_exonuclease_RecJ"/>
</dbReference>
<feature type="domain" description="Single-stranded-DNA-specific exonuclease RecJ C-terminal" evidence="9">
    <location>
        <begin position="552"/>
        <end position="685"/>
    </location>
</feature>
<dbReference type="Proteomes" id="UP000632154">
    <property type="component" value="Unassembled WGS sequence"/>
</dbReference>
<evidence type="ECO:0000259" key="9">
    <source>
        <dbReference type="Pfam" id="PF20748"/>
    </source>
</evidence>
<dbReference type="Gene3D" id="3.10.310.30">
    <property type="match status" value="1"/>
</dbReference>
<dbReference type="SUPFAM" id="SSF64182">
    <property type="entry name" value="DHH phosphoesterases"/>
    <property type="match status" value="1"/>
</dbReference>
<sequence length="697" mass="75831">MTPEPVWSPPPTRWQLAQPAPLPALQDLMARYGLSAPAAQWVYGRGLRPELLTPEHRLTPNPGLHEAARRLVQAIRAGKRIRIHGDYDADGVTATAILVLGLRALDADIHGFIPHRLEEGYGIHPSKLDEHAASCDLLVTVDCGVSNREEVAGLLERGIEVMVTDHHAPPPTFPDCLVVHPELTAGYDPALHNLTGAGVAYHLLWAVHHELGLPEPRAYSALATLGTVADVAPLTGENRALVGVGLAALATTDIVGLRALLDLGGVKQPSARDVAFVLAPRINAAGRMGEADRALELLTTASPQQAAALAQYLEVRNGERRELQDRMYREALELVDPGERALLVTHPDWHPGVMGIVASKLVEQFYKPVYIVAQGKGSVRSTPGISAVGGLRYSHDLLLRYGGHPGAAGFSLHEDNLPRLRDRLQDYAAQFPVPVPEVTLDAPLPASHATLELWQELQAFEPYGEGLQPPLWHLRSALSGTRLVGKNKDCLQFQAAGLRGIKFREQNAEEGPRDLAVRLRRSAFRGRVSAEWEAEELRPPQSLTLAVPQAQEGARLAVRRTPEQVMERLDAVERGVAVYAGEQLTASLRVRLPDLHYLQPADAAPELPLVLFDLPPADTLERWLRERPESAPPVTFAWGRTTLAALDAAPQGAEGYHRFQWAHAYLTLDEAGWEGAVRALSGLDAEPPVPLQAAGDD</sequence>
<evidence type="ECO:0000313" key="10">
    <source>
        <dbReference type="EMBL" id="GHF99645.1"/>
    </source>
</evidence>
<evidence type="ECO:0000259" key="8">
    <source>
        <dbReference type="Pfam" id="PF17768"/>
    </source>
</evidence>
<comment type="caution">
    <text evidence="10">The sequence shown here is derived from an EMBL/GenBank/DDBJ whole genome shotgun (WGS) entry which is preliminary data.</text>
</comment>
<dbReference type="Gene3D" id="3.90.1640.30">
    <property type="match status" value="1"/>
</dbReference>
<feature type="domain" description="DHHA1" evidence="7">
    <location>
        <begin position="344"/>
        <end position="429"/>
    </location>
</feature>
<dbReference type="InterPro" id="IPR001667">
    <property type="entry name" value="DDH_dom"/>
</dbReference>
<evidence type="ECO:0000256" key="3">
    <source>
        <dbReference type="ARBA" id="ARBA00022722"/>
    </source>
</evidence>
<dbReference type="Pfam" id="PF02272">
    <property type="entry name" value="DHHA1"/>
    <property type="match status" value="1"/>
</dbReference>
<organism evidence="10 11">
    <name type="scientific">Deinococcus piscis</name>
    <dbReference type="NCBI Taxonomy" id="394230"/>
    <lineage>
        <taxon>Bacteria</taxon>
        <taxon>Thermotogati</taxon>
        <taxon>Deinococcota</taxon>
        <taxon>Deinococci</taxon>
        <taxon>Deinococcales</taxon>
        <taxon>Deinococcaceae</taxon>
        <taxon>Deinococcus</taxon>
    </lineage>
</organism>
<evidence type="ECO:0000256" key="2">
    <source>
        <dbReference type="ARBA" id="ARBA00019841"/>
    </source>
</evidence>
<dbReference type="InterPro" id="IPR003156">
    <property type="entry name" value="DHHA1_dom"/>
</dbReference>
<feature type="domain" description="DDH" evidence="6">
    <location>
        <begin position="80"/>
        <end position="226"/>
    </location>
</feature>
<dbReference type="Pfam" id="PF17768">
    <property type="entry name" value="RecJ_OB"/>
    <property type="match status" value="1"/>
</dbReference>
<evidence type="ECO:0000256" key="4">
    <source>
        <dbReference type="ARBA" id="ARBA00022801"/>
    </source>
</evidence>
<gene>
    <name evidence="10" type="ORF">GCM10017783_09670</name>
</gene>
<dbReference type="GO" id="GO:0004527">
    <property type="term" value="F:exonuclease activity"/>
    <property type="evidence" value="ECO:0007669"/>
    <property type="project" value="UniProtKB-KW"/>
</dbReference>
<evidence type="ECO:0000256" key="5">
    <source>
        <dbReference type="ARBA" id="ARBA00022839"/>
    </source>
</evidence>
<keyword evidence="4" id="KW-0378">Hydrolase</keyword>
<dbReference type="InterPro" id="IPR041122">
    <property type="entry name" value="RecJ_OB"/>
</dbReference>
<dbReference type="InterPro" id="IPR004610">
    <property type="entry name" value="RecJ"/>
</dbReference>
<dbReference type="PANTHER" id="PTHR30255">
    <property type="entry name" value="SINGLE-STRANDED-DNA-SPECIFIC EXONUCLEASE RECJ"/>
    <property type="match status" value="1"/>
</dbReference>
<evidence type="ECO:0000259" key="7">
    <source>
        <dbReference type="Pfam" id="PF02272"/>
    </source>
</evidence>
<reference evidence="11" key="1">
    <citation type="journal article" date="2019" name="Int. J. Syst. Evol. Microbiol.">
        <title>The Global Catalogue of Microorganisms (GCM) 10K type strain sequencing project: providing services to taxonomists for standard genome sequencing and annotation.</title>
        <authorList>
            <consortium name="The Broad Institute Genomics Platform"/>
            <consortium name="The Broad Institute Genome Sequencing Center for Infectious Disease"/>
            <person name="Wu L."/>
            <person name="Ma J."/>
        </authorList>
    </citation>
    <scope>NUCLEOTIDE SEQUENCE [LARGE SCALE GENOMIC DNA]</scope>
    <source>
        <strain evidence="11">CGMCC 1.18439</strain>
    </source>
</reference>
<proteinExistence type="inferred from homology"/>
<dbReference type="Pfam" id="PF20748">
    <property type="entry name" value="RecJ_C_Deinoc"/>
    <property type="match status" value="1"/>
</dbReference>
<dbReference type="PANTHER" id="PTHR30255:SF2">
    <property type="entry name" value="SINGLE-STRANDED-DNA-SPECIFIC EXONUCLEASE RECJ"/>
    <property type="match status" value="1"/>
</dbReference>
<evidence type="ECO:0000256" key="1">
    <source>
        <dbReference type="ARBA" id="ARBA00005915"/>
    </source>
</evidence>
<dbReference type="EMBL" id="BNAL01000008">
    <property type="protein sequence ID" value="GHF99645.1"/>
    <property type="molecule type" value="Genomic_DNA"/>
</dbReference>
<dbReference type="InterPro" id="IPR038763">
    <property type="entry name" value="DHH_sf"/>
</dbReference>
<dbReference type="NCBIfam" id="TIGR00644">
    <property type="entry name" value="recJ"/>
    <property type="match status" value="1"/>
</dbReference>
<accession>A0ABQ3K567</accession>
<name>A0ABQ3K567_9DEIO</name>
<protein>
    <recommendedName>
        <fullName evidence="2">Single-stranded-DNA-specific exonuclease RecJ</fullName>
    </recommendedName>
</protein>
<keyword evidence="3" id="KW-0540">Nuclease</keyword>
<keyword evidence="5 10" id="KW-0269">Exonuclease</keyword>
<evidence type="ECO:0000259" key="6">
    <source>
        <dbReference type="Pfam" id="PF01368"/>
    </source>
</evidence>
<dbReference type="Pfam" id="PF01368">
    <property type="entry name" value="DHH"/>
    <property type="match status" value="1"/>
</dbReference>